<feature type="transmembrane region" description="Helical" evidence="6">
    <location>
        <begin position="12"/>
        <end position="32"/>
    </location>
</feature>
<dbReference type="RefSeq" id="WP_038258677.1">
    <property type="nucleotide sequence ID" value="NZ_CABKQJ010000016.1"/>
</dbReference>
<feature type="transmembrane region" description="Helical" evidence="6">
    <location>
        <begin position="125"/>
        <end position="145"/>
    </location>
</feature>
<keyword evidence="2" id="KW-1003">Cell membrane</keyword>
<feature type="transmembrane region" description="Helical" evidence="6">
    <location>
        <begin position="68"/>
        <end position="87"/>
    </location>
</feature>
<feature type="transmembrane region" description="Helical" evidence="6">
    <location>
        <begin position="165"/>
        <end position="189"/>
    </location>
</feature>
<evidence type="ECO:0000313" key="8">
    <source>
        <dbReference type="EMBL" id="SQA59985.1"/>
    </source>
</evidence>
<protein>
    <submittedName>
        <fullName evidence="8">Uncharacterized secreted protein</fullName>
    </submittedName>
</protein>
<comment type="caution">
    <text evidence="8">The sequence shown here is derived from an EMBL/GenBank/DDBJ whole genome shotgun (WGS) entry which is preliminary data.</text>
</comment>
<keyword evidence="5 6" id="KW-0472">Membrane</keyword>
<comment type="subcellular location">
    <subcellularLocation>
        <location evidence="1">Cell membrane</location>
        <topology evidence="1">Multi-pass membrane protein</topology>
    </subcellularLocation>
</comment>
<dbReference type="PANTHER" id="PTHR30485">
    <property type="entry name" value="NI/FE-HYDROGENASE 1 B-TYPE CYTOCHROME SUBUNIT"/>
    <property type="match status" value="1"/>
</dbReference>
<dbReference type="InterPro" id="IPR011577">
    <property type="entry name" value="Cyt_b561_bac/Ni-Hgenase"/>
</dbReference>
<dbReference type="InterPro" id="IPR016174">
    <property type="entry name" value="Di-haem_cyt_TM"/>
</dbReference>
<sequence length="199" mass="22455">MNAPHSETVHPLWLRCCHWVNAIALAGMLFSGWRIYNASPLFDFSFPASLTLGGWLGGALQWHFAMMWVWGINGAVYLLLGVVSGRFRHKFLPLSLRALFNDVVQALRGRLTHNNLSQYNMVQKIAYLGVILLGVGQLLSGLVLWKSVQFPLLRTLLGGYEAARYIHFFCMSAIVLFIVVHLVMVLLVPRTLLAMFRGR</sequence>
<dbReference type="Gene3D" id="1.20.950.20">
    <property type="entry name" value="Transmembrane di-heme cytochromes, Chain C"/>
    <property type="match status" value="1"/>
</dbReference>
<dbReference type="EMBL" id="UAVL01000001">
    <property type="protein sequence ID" value="SQA59985.1"/>
    <property type="molecule type" value="Genomic_DNA"/>
</dbReference>
<proteinExistence type="predicted"/>
<feature type="domain" description="Cytochrome b561 bacterial/Ni-hydrogenase" evidence="7">
    <location>
        <begin position="9"/>
        <end position="198"/>
    </location>
</feature>
<evidence type="ECO:0000256" key="4">
    <source>
        <dbReference type="ARBA" id="ARBA00022989"/>
    </source>
</evidence>
<dbReference type="GO" id="GO:0009055">
    <property type="term" value="F:electron transfer activity"/>
    <property type="evidence" value="ECO:0007669"/>
    <property type="project" value="InterPro"/>
</dbReference>
<evidence type="ECO:0000256" key="3">
    <source>
        <dbReference type="ARBA" id="ARBA00022692"/>
    </source>
</evidence>
<dbReference type="Proteomes" id="UP000251313">
    <property type="component" value="Unassembled WGS sequence"/>
</dbReference>
<dbReference type="InterPro" id="IPR051542">
    <property type="entry name" value="Hydrogenase_cytochrome"/>
</dbReference>
<dbReference type="GO" id="GO:0020037">
    <property type="term" value="F:heme binding"/>
    <property type="evidence" value="ECO:0007669"/>
    <property type="project" value="TreeGrafter"/>
</dbReference>
<keyword evidence="3 6" id="KW-0812">Transmembrane</keyword>
<evidence type="ECO:0000256" key="1">
    <source>
        <dbReference type="ARBA" id="ARBA00004651"/>
    </source>
</evidence>
<dbReference type="GO" id="GO:0022904">
    <property type="term" value="P:respiratory electron transport chain"/>
    <property type="evidence" value="ECO:0007669"/>
    <property type="project" value="InterPro"/>
</dbReference>
<dbReference type="AlphaFoldDB" id="A0AB38FRP0"/>
<evidence type="ECO:0000256" key="2">
    <source>
        <dbReference type="ARBA" id="ARBA00022475"/>
    </source>
</evidence>
<evidence type="ECO:0000256" key="6">
    <source>
        <dbReference type="SAM" id="Phobius"/>
    </source>
</evidence>
<name>A0AB38FRP0_9ENTR</name>
<dbReference type="Pfam" id="PF01292">
    <property type="entry name" value="Ni_hydr_CYTB"/>
    <property type="match status" value="1"/>
</dbReference>
<gene>
    <name evidence="8" type="ORF">NCTC11967_00297</name>
</gene>
<reference evidence="8 9" key="1">
    <citation type="submission" date="2018-06" db="EMBL/GenBank/DDBJ databases">
        <authorList>
            <consortium name="Pathogen Informatics"/>
            <person name="Doyle S."/>
        </authorList>
    </citation>
    <scope>NUCLEOTIDE SEQUENCE [LARGE SCALE GENOMIC DNA]</scope>
    <source>
        <strain evidence="8 9">NCTC11967</strain>
    </source>
</reference>
<evidence type="ECO:0000256" key="5">
    <source>
        <dbReference type="ARBA" id="ARBA00023136"/>
    </source>
</evidence>
<keyword evidence="4 6" id="KW-1133">Transmembrane helix</keyword>
<evidence type="ECO:0000313" key="9">
    <source>
        <dbReference type="Proteomes" id="UP000251313"/>
    </source>
</evidence>
<dbReference type="SUPFAM" id="SSF81342">
    <property type="entry name" value="Transmembrane di-heme cytochromes"/>
    <property type="match status" value="1"/>
</dbReference>
<organism evidence="8 9">
    <name type="scientific">Yokenella regensburgei</name>
    <dbReference type="NCBI Taxonomy" id="158877"/>
    <lineage>
        <taxon>Bacteria</taxon>
        <taxon>Pseudomonadati</taxon>
        <taxon>Pseudomonadota</taxon>
        <taxon>Gammaproteobacteria</taxon>
        <taxon>Enterobacterales</taxon>
        <taxon>Enterobacteriaceae</taxon>
        <taxon>Yokenella</taxon>
    </lineage>
</organism>
<accession>A0AB38FRP0</accession>
<dbReference type="PANTHER" id="PTHR30485:SF1">
    <property type="entry name" value="CYTOCHROME YDHU-RELATED"/>
    <property type="match status" value="1"/>
</dbReference>
<dbReference type="GO" id="GO:0005886">
    <property type="term" value="C:plasma membrane"/>
    <property type="evidence" value="ECO:0007669"/>
    <property type="project" value="UniProtKB-SubCell"/>
</dbReference>
<evidence type="ECO:0000259" key="7">
    <source>
        <dbReference type="Pfam" id="PF01292"/>
    </source>
</evidence>